<dbReference type="EMBL" id="FLQV01003714">
    <property type="protein sequence ID" value="SBT02750.1"/>
    <property type="molecule type" value="Genomic_DNA"/>
</dbReference>
<reference evidence="3 4" key="1">
    <citation type="submission" date="2016-05" db="EMBL/GenBank/DDBJ databases">
        <authorList>
            <person name="Naeem Raeece"/>
        </authorList>
    </citation>
    <scope>NUCLEOTIDE SEQUENCE [LARGE SCALE GENOMIC DNA]</scope>
</reference>
<proteinExistence type="predicted"/>
<name>A0A1A8XEI1_PLAOA</name>
<evidence type="ECO:0000313" key="4">
    <source>
        <dbReference type="Proteomes" id="UP000078560"/>
    </source>
</evidence>
<evidence type="ECO:0000313" key="3">
    <source>
        <dbReference type="Proteomes" id="UP000078546"/>
    </source>
</evidence>
<dbReference type="Proteomes" id="UP000078546">
    <property type="component" value="Unassembled WGS sequence"/>
</dbReference>
<evidence type="ECO:0000313" key="1">
    <source>
        <dbReference type="EMBL" id="SBS82983.1"/>
    </source>
</evidence>
<accession>A0A1A8XEI1</accession>
<evidence type="ECO:0000313" key="2">
    <source>
        <dbReference type="EMBL" id="SBT02750.1"/>
    </source>
</evidence>
<sequence>MGKKGVSSEQRMKHVIRGLVENISFTVGTSAGNISSLGLRQTFLGKNPMNFHENVKKKKNENVHIKYFNVQFVKHARHHEGSMFFVYYFCGAKLSNSLPLTLFFFFQPEQLPSYAVRRKEQISKNSISSHYSPPVCLGIPHNVQLLYQFLGHGKCCKICKYLETQINSRFMVCSNALIVAVCPRLIA</sequence>
<protein>
    <submittedName>
        <fullName evidence="2">Uncharacterized protein</fullName>
    </submittedName>
</protein>
<dbReference type="AlphaFoldDB" id="A0A1A8XEI1"/>
<dbReference type="Proteomes" id="UP000078560">
    <property type="component" value="Unassembled WGS sequence"/>
</dbReference>
<gene>
    <name evidence="2" type="ORF">POVCU1_080370</name>
    <name evidence="1" type="ORF">POVCU2_0018260</name>
</gene>
<reference evidence="2" key="2">
    <citation type="submission" date="2016-05" db="EMBL/GenBank/DDBJ databases">
        <authorList>
            <person name="Lavstsen T."/>
            <person name="Jespersen J.S."/>
        </authorList>
    </citation>
    <scope>NUCLEOTIDE SEQUENCE [LARGE SCALE GENOMIC DNA]</scope>
</reference>
<dbReference type="EMBL" id="FLQU01000238">
    <property type="protein sequence ID" value="SBS82983.1"/>
    <property type="molecule type" value="Genomic_DNA"/>
</dbReference>
<organism evidence="2 3">
    <name type="scientific">Plasmodium ovale curtisi</name>
    <dbReference type="NCBI Taxonomy" id="864141"/>
    <lineage>
        <taxon>Eukaryota</taxon>
        <taxon>Sar</taxon>
        <taxon>Alveolata</taxon>
        <taxon>Apicomplexa</taxon>
        <taxon>Aconoidasida</taxon>
        <taxon>Haemosporida</taxon>
        <taxon>Plasmodiidae</taxon>
        <taxon>Plasmodium</taxon>
        <taxon>Plasmodium (Plasmodium)</taxon>
    </lineage>
</organism>